<comment type="caution">
    <text evidence="7">The sequence shown here is derived from an EMBL/GenBank/DDBJ whole genome shotgun (WGS) entry which is preliminary data.</text>
</comment>
<proteinExistence type="predicted"/>
<sequence length="779" mass="88103">MAIGNEEREKEAQRVSVVRGNIQRRIIELRQTVDDRRSEATAIGRSFWDDISVNADNDDDLIETAASMAQQEHVLQGQERSYRLAQDALRKLERVVDAPYFSRIDFQEKGEQDREKIYIGLTSFIDSKTDEILIYDWRAPIASLFYDYPPGPATYRTPEMDVSGELWLKRQYIIKSGELQDVFDTGISIGDEMLQKMLSRSADEKMSSIVTTIQREQNQIIRDDHHKVLVVQGAAGSGKTSVALQRIAYLLYKYRTTLSADNMILFSPNSLFSDYVSRVLPELGEATMQQTTFQDYLTHKLTDTGLKLEDPYDQLEFILTGTEKDPMYAARLQSITYKTSEAFLRVIEAYGDKLKEGGIRFVDLAVGKKVLITADELSERFYGKPSILAIGERMEQLSEWILEKLDVFQADVQKRFYRKLVREPKYMGSEPEMKKMSRVKAHKAITPLREKAQKLAYVDVLGMYKELFTDASLQQELVGLSHQPLPEAWTTISEVTVGALTQGHLRYEDATPLVYLKGLVEGQLRVGTIRYCLVDEAQDYSPFHYAYLKKLFPRARFTLLGDWNQGIFTHANANVSVSVSESEKTSALEGASVAQQEQGYSSISELMGEDETETIRLVKSYRSTREITDFACQVLPGGEPVEPFSRSGEEPRLLRAASEQELVRLVAETAALRRDGGASSVAIICKTERETASAHGRLKPLLPDLARISKDTLHYEAGVMILPAYLAKGLEFDAVILYDAGAAVYAEPKERKLFYTACTRALHYLDVCYLGELTPFLRG</sequence>
<keyword evidence="2 5" id="KW-0378">Hydrolase</keyword>
<feature type="domain" description="UvrD-like helicase ATP-binding" evidence="6">
    <location>
        <begin position="212"/>
        <end position="624"/>
    </location>
</feature>
<dbReference type="SUPFAM" id="SSF52540">
    <property type="entry name" value="P-loop containing nucleoside triphosphate hydrolases"/>
    <property type="match status" value="1"/>
</dbReference>
<dbReference type="InterPro" id="IPR048228">
    <property type="entry name" value="HelD_bacillota"/>
</dbReference>
<dbReference type="GO" id="GO:0000725">
    <property type="term" value="P:recombinational repair"/>
    <property type="evidence" value="ECO:0007669"/>
    <property type="project" value="TreeGrafter"/>
</dbReference>
<organism evidence="7 8">
    <name type="scientific">Paenibacillus oryzisoli</name>
    <dbReference type="NCBI Taxonomy" id="1850517"/>
    <lineage>
        <taxon>Bacteria</taxon>
        <taxon>Bacillati</taxon>
        <taxon>Bacillota</taxon>
        <taxon>Bacilli</taxon>
        <taxon>Bacillales</taxon>
        <taxon>Paenibacillaceae</taxon>
        <taxon>Paenibacillus</taxon>
    </lineage>
</organism>
<dbReference type="PANTHER" id="PTHR11070:SF17">
    <property type="entry name" value="DNA HELICASE IV"/>
    <property type="match status" value="1"/>
</dbReference>
<dbReference type="GO" id="GO:0016787">
    <property type="term" value="F:hydrolase activity"/>
    <property type="evidence" value="ECO:0007669"/>
    <property type="project" value="UniProtKB-UniRule"/>
</dbReference>
<dbReference type="GO" id="GO:0043138">
    <property type="term" value="F:3'-5' DNA helicase activity"/>
    <property type="evidence" value="ECO:0007669"/>
    <property type="project" value="TreeGrafter"/>
</dbReference>
<evidence type="ECO:0000256" key="5">
    <source>
        <dbReference type="PROSITE-ProRule" id="PRU00560"/>
    </source>
</evidence>
<evidence type="ECO:0000256" key="1">
    <source>
        <dbReference type="ARBA" id="ARBA00022741"/>
    </source>
</evidence>
<dbReference type="InterPro" id="IPR014016">
    <property type="entry name" value="UvrD-like_ATP-bd"/>
</dbReference>
<dbReference type="STRING" id="1850517.A8708_18770"/>
<dbReference type="Gene3D" id="3.40.50.300">
    <property type="entry name" value="P-loop containing nucleotide triphosphate hydrolases"/>
    <property type="match status" value="3"/>
</dbReference>
<dbReference type="PROSITE" id="PS51198">
    <property type="entry name" value="UVRD_HELICASE_ATP_BIND"/>
    <property type="match status" value="1"/>
</dbReference>
<dbReference type="AlphaFoldDB" id="A0A198AGF3"/>
<dbReference type="OrthoDB" id="9787585at2"/>
<keyword evidence="1 5" id="KW-0547">Nucleotide-binding</keyword>
<keyword evidence="3 5" id="KW-0347">Helicase</keyword>
<dbReference type="RefSeq" id="WP_068663214.1">
    <property type="nucleotide sequence ID" value="NZ_LYPB01000050.1"/>
</dbReference>
<keyword evidence="8" id="KW-1185">Reference proteome</keyword>
<dbReference type="InterPro" id="IPR027417">
    <property type="entry name" value="P-loop_NTPase"/>
</dbReference>
<dbReference type="GO" id="GO:0005829">
    <property type="term" value="C:cytosol"/>
    <property type="evidence" value="ECO:0007669"/>
    <property type="project" value="TreeGrafter"/>
</dbReference>
<dbReference type="Pfam" id="PF00580">
    <property type="entry name" value="UvrD-helicase"/>
    <property type="match status" value="1"/>
</dbReference>
<dbReference type="Proteomes" id="UP000078454">
    <property type="component" value="Unassembled WGS sequence"/>
</dbReference>
<keyword evidence="4 5" id="KW-0067">ATP-binding</keyword>
<evidence type="ECO:0000259" key="6">
    <source>
        <dbReference type="PROSITE" id="PS51198"/>
    </source>
</evidence>
<name>A0A198AGF3_9BACL</name>
<dbReference type="GO" id="GO:0003677">
    <property type="term" value="F:DNA binding"/>
    <property type="evidence" value="ECO:0007669"/>
    <property type="project" value="InterPro"/>
</dbReference>
<reference evidence="7 8" key="1">
    <citation type="submission" date="2016-05" db="EMBL/GenBank/DDBJ databases">
        <title>Paenibacillus sp. 1ZS3-15 nov., isolated from the rhizosphere soil.</title>
        <authorList>
            <person name="Zhang X.X."/>
            <person name="Zhang J."/>
        </authorList>
    </citation>
    <scope>NUCLEOTIDE SEQUENCE [LARGE SCALE GENOMIC DNA]</scope>
    <source>
        <strain evidence="7 8">1ZS3-15</strain>
    </source>
</reference>
<gene>
    <name evidence="7" type="ORF">A8708_18770</name>
</gene>
<feature type="binding site" evidence="5">
    <location>
        <begin position="233"/>
        <end position="240"/>
    </location>
    <ligand>
        <name>ATP</name>
        <dbReference type="ChEBI" id="CHEBI:30616"/>
    </ligand>
</feature>
<dbReference type="PANTHER" id="PTHR11070">
    <property type="entry name" value="UVRD / RECB / PCRA DNA HELICASE FAMILY MEMBER"/>
    <property type="match status" value="1"/>
</dbReference>
<evidence type="ECO:0000256" key="3">
    <source>
        <dbReference type="ARBA" id="ARBA00022806"/>
    </source>
</evidence>
<evidence type="ECO:0000313" key="7">
    <source>
        <dbReference type="EMBL" id="OAS20589.1"/>
    </source>
</evidence>
<dbReference type="NCBIfam" id="NF041464">
    <property type="entry name" value="HelD_BACSU"/>
    <property type="match status" value="1"/>
</dbReference>
<dbReference type="InterPro" id="IPR000212">
    <property type="entry name" value="DNA_helicase_UvrD/REP"/>
</dbReference>
<evidence type="ECO:0000256" key="4">
    <source>
        <dbReference type="ARBA" id="ARBA00022840"/>
    </source>
</evidence>
<dbReference type="Pfam" id="PF13538">
    <property type="entry name" value="UvrD_C_2"/>
    <property type="match status" value="1"/>
</dbReference>
<dbReference type="EMBL" id="LYPB01000050">
    <property type="protein sequence ID" value="OAS20589.1"/>
    <property type="molecule type" value="Genomic_DNA"/>
</dbReference>
<dbReference type="InterPro" id="IPR027785">
    <property type="entry name" value="UvrD-like_helicase_C"/>
</dbReference>
<evidence type="ECO:0000256" key="2">
    <source>
        <dbReference type="ARBA" id="ARBA00022801"/>
    </source>
</evidence>
<dbReference type="GO" id="GO:0005524">
    <property type="term" value="F:ATP binding"/>
    <property type="evidence" value="ECO:0007669"/>
    <property type="project" value="UniProtKB-UniRule"/>
</dbReference>
<protein>
    <recommendedName>
        <fullName evidence="6">UvrD-like helicase ATP-binding domain-containing protein</fullName>
    </recommendedName>
</protein>
<accession>A0A198AGF3</accession>
<evidence type="ECO:0000313" key="8">
    <source>
        <dbReference type="Proteomes" id="UP000078454"/>
    </source>
</evidence>